<dbReference type="Gene3D" id="3.30.470.30">
    <property type="entry name" value="DNA ligase/mRNA capping enzyme"/>
    <property type="match status" value="1"/>
</dbReference>
<feature type="region of interest" description="Disordered" evidence="6">
    <location>
        <begin position="816"/>
        <end position="836"/>
    </location>
</feature>
<keyword evidence="9" id="KW-1185">Reference proteome</keyword>
<dbReference type="Gene3D" id="2.40.50.140">
    <property type="entry name" value="Nucleic acid-binding proteins"/>
    <property type="match status" value="1"/>
</dbReference>
<dbReference type="GO" id="GO:0006303">
    <property type="term" value="P:double-strand break repair via nonhomologous end joining"/>
    <property type="evidence" value="ECO:0007669"/>
    <property type="project" value="TreeGrafter"/>
</dbReference>
<dbReference type="PROSITE" id="PS50160">
    <property type="entry name" value="DNA_LIGASE_A3"/>
    <property type="match status" value="1"/>
</dbReference>
<protein>
    <recommendedName>
        <fullName evidence="7">ATP-dependent DNA ligase family profile domain-containing protein</fullName>
    </recommendedName>
</protein>
<keyword evidence="3" id="KW-0547">Nucleotide-binding</keyword>
<dbReference type="InterPro" id="IPR029710">
    <property type="entry name" value="LIG4"/>
</dbReference>
<dbReference type="GO" id="GO:0006310">
    <property type="term" value="P:DNA recombination"/>
    <property type="evidence" value="ECO:0007669"/>
    <property type="project" value="InterPro"/>
</dbReference>
<dbReference type="AlphaFoldDB" id="A0A319BUM9"/>
<dbReference type="InterPro" id="IPR012340">
    <property type="entry name" value="NA-bd_OB-fold"/>
</dbReference>
<dbReference type="Proteomes" id="UP000248340">
    <property type="component" value="Unassembled WGS sequence"/>
</dbReference>
<feature type="compositionally biased region" description="Low complexity" evidence="6">
    <location>
        <begin position="664"/>
        <end position="681"/>
    </location>
</feature>
<dbReference type="Pfam" id="PF04675">
    <property type="entry name" value="DNA_ligase_A_N"/>
    <property type="match status" value="1"/>
</dbReference>
<feature type="compositionally biased region" description="Basic and acidic residues" evidence="6">
    <location>
        <begin position="736"/>
        <end position="752"/>
    </location>
</feature>
<dbReference type="EMBL" id="KZ821772">
    <property type="protein sequence ID" value="PYH75937.1"/>
    <property type="molecule type" value="Genomic_DNA"/>
</dbReference>
<keyword evidence="4" id="KW-0067">ATP-binding</keyword>
<evidence type="ECO:0000256" key="5">
    <source>
        <dbReference type="ARBA" id="ARBA00023242"/>
    </source>
</evidence>
<dbReference type="PANTHER" id="PTHR45997:SF2">
    <property type="entry name" value="ATP DEPENDENT DNA LIGASE DOMAIN PROTEIN (AFU_ORTHOLOGUE AFUA_5G02430)"/>
    <property type="match status" value="1"/>
</dbReference>
<reference evidence="8 9" key="1">
    <citation type="submission" date="2016-12" db="EMBL/GenBank/DDBJ databases">
        <title>The genomes of Aspergillus section Nigri reveals drivers in fungal speciation.</title>
        <authorList>
            <consortium name="DOE Joint Genome Institute"/>
            <person name="Vesth T.C."/>
            <person name="Nybo J."/>
            <person name="Theobald S."/>
            <person name="Brandl J."/>
            <person name="Frisvad J.C."/>
            <person name="Nielsen K.F."/>
            <person name="Lyhne E.K."/>
            <person name="Kogle M.E."/>
            <person name="Kuo A."/>
            <person name="Riley R."/>
            <person name="Clum A."/>
            <person name="Nolan M."/>
            <person name="Lipzen A."/>
            <person name="Salamov A."/>
            <person name="Henrissat B."/>
            <person name="Wiebenga A."/>
            <person name="De Vries R.P."/>
            <person name="Grigoriev I.V."/>
            <person name="Mortensen U.H."/>
            <person name="Andersen M.R."/>
            <person name="Baker S.E."/>
        </authorList>
    </citation>
    <scope>NUCLEOTIDE SEQUENCE [LARGE SCALE GENOMIC DNA]</scope>
    <source>
        <strain evidence="8 9">CBS 121591</strain>
    </source>
</reference>
<dbReference type="CDD" id="cd08039">
    <property type="entry name" value="Adenylation_DNA_ligase_Fungal"/>
    <property type="match status" value="1"/>
</dbReference>
<dbReference type="PANTHER" id="PTHR45997">
    <property type="entry name" value="DNA LIGASE 4"/>
    <property type="match status" value="1"/>
</dbReference>
<dbReference type="OrthoDB" id="2160351at2759"/>
<dbReference type="GO" id="GO:0005524">
    <property type="term" value="F:ATP binding"/>
    <property type="evidence" value="ECO:0007669"/>
    <property type="project" value="UniProtKB-KW"/>
</dbReference>
<keyword evidence="5" id="KW-0539">Nucleus</keyword>
<feature type="region of interest" description="Disordered" evidence="6">
    <location>
        <begin position="635"/>
        <end position="688"/>
    </location>
</feature>
<dbReference type="GO" id="GO:0003910">
    <property type="term" value="F:DNA ligase (ATP) activity"/>
    <property type="evidence" value="ECO:0007669"/>
    <property type="project" value="InterPro"/>
</dbReference>
<dbReference type="Gene3D" id="1.10.3260.10">
    <property type="entry name" value="DNA ligase, ATP-dependent, N-terminal domain"/>
    <property type="match status" value="1"/>
</dbReference>
<feature type="compositionally biased region" description="Polar residues" evidence="6">
    <location>
        <begin position="762"/>
        <end position="790"/>
    </location>
</feature>
<dbReference type="RefSeq" id="XP_025486137.1">
    <property type="nucleotide sequence ID" value="XM_025638324.1"/>
</dbReference>
<evidence type="ECO:0000256" key="2">
    <source>
        <dbReference type="ARBA" id="ARBA00022598"/>
    </source>
</evidence>
<dbReference type="STRING" id="1448315.A0A319BUM9"/>
<evidence type="ECO:0000256" key="1">
    <source>
        <dbReference type="ARBA" id="ARBA00007572"/>
    </source>
</evidence>
<accession>A0A319BUM9</accession>
<dbReference type="Pfam" id="PF01068">
    <property type="entry name" value="DNA_ligase_A_M"/>
    <property type="match status" value="1"/>
</dbReference>
<keyword evidence="2" id="KW-0436">Ligase</keyword>
<dbReference type="InterPro" id="IPR036599">
    <property type="entry name" value="DNA_ligase_N_sf"/>
</dbReference>
<feature type="domain" description="ATP-dependent DNA ligase family profile" evidence="7">
    <location>
        <begin position="370"/>
        <end position="513"/>
    </location>
</feature>
<dbReference type="SUPFAM" id="SSF50249">
    <property type="entry name" value="Nucleic acid-binding proteins"/>
    <property type="match status" value="1"/>
</dbReference>
<feature type="region of interest" description="Disordered" evidence="6">
    <location>
        <begin position="702"/>
        <end position="803"/>
    </location>
</feature>
<name>A0A319BUM9_9EURO</name>
<sequence length="955" mass="107924">MGFKFAHLILKATHEARAFNPDVRAVTRWFCRHGRQIRGPDTDLLALLSCMFPEKRPDRVYWLQETSLARIIARCLLLGSSRREELERWRVSSGLDLGQCVENVMRQAENDLDPGREVTVEEIDSALNSIAARCRFSGPRALGSLFRRLRSRDAKWLTRMILKGYYPVVFPLPLTLRSFHFLFPPLLLFQDTFEGALSMLRSDPIRHFPPHPDPGLAKDLAYLALQHLNPRVGVKIGRPEYHKARSIKHCCRMVNRRRMSIERKYDGEYCQVHINLTLGPNSIQIFSKRGKDSTVDRVGIHQVIKDSLKLGAPGCKVSQRCILEGELVVWSDKHRKIMDFHKLRKFISRSGTFIGTESDSLPQPHEHLMMVFFDILLLDDNICLRRPHRERRLLLKDTIQVIPGRADIAEQQVVDFSRHDGQARLESIFSKGIAQRWEGFVLKGCEDPYFTIFSTHQNNTFGRWIKLKKDYIPGLGDTVDLAIIGARYNPQDATALHQVRKLLWTEFYVGCLTNKDAVAQFNVSPKFKVVDVLGRNGMSLKNMQILNQFGEFQACNAESDHGFSLHYGTNVAIRMEVVFKTPFIVEILGSGFEKPSNAGYFALRFPRITKIHWDRALEDAASYAELQQLAEDARAFPTEDMDEERSEWSKRVKLGTGSAHHVSNTRSGSMSSSQGSTLSDSPNVPSPASRALEISTTLLKSPNASICPNNPQSAADNPARQNPLTKNDNLSTHTSRQREYANRNPSSEHGDKPFPQPRQPGLVTSQADTEFLSTGQCNSSPAPPQISSYPETGDNRPPKSSQPLASLLLNIPIYITPTSSNHTTPQQPHPPSNAEHHTQTLAEFLDILLTHTPKTTTPSPRLGIVILTGSESTLGHLLFELSKRITRALQTRSTTHPLTGKIFVLDRSFLNLDISPDDARLGLRHAWESIGRRYFYACVKWDLGGTREHWHGDVK</sequence>
<dbReference type="SUPFAM" id="SSF56091">
    <property type="entry name" value="DNA ligase/mRNA capping enzyme, catalytic domain"/>
    <property type="match status" value="1"/>
</dbReference>
<dbReference type="GO" id="GO:0006297">
    <property type="term" value="P:nucleotide-excision repair, DNA gap filling"/>
    <property type="evidence" value="ECO:0007669"/>
    <property type="project" value="TreeGrafter"/>
</dbReference>
<dbReference type="InterPro" id="IPR012308">
    <property type="entry name" value="DNA_ligase_ATP-dep_N"/>
</dbReference>
<feature type="compositionally biased region" description="Polar residues" evidence="6">
    <location>
        <begin position="702"/>
        <end position="734"/>
    </location>
</feature>
<dbReference type="GO" id="GO:0003677">
    <property type="term" value="F:DNA binding"/>
    <property type="evidence" value="ECO:0007669"/>
    <property type="project" value="InterPro"/>
</dbReference>
<proteinExistence type="inferred from homology"/>
<evidence type="ECO:0000256" key="6">
    <source>
        <dbReference type="SAM" id="MobiDB-lite"/>
    </source>
</evidence>
<evidence type="ECO:0000313" key="8">
    <source>
        <dbReference type="EMBL" id="PYH75937.1"/>
    </source>
</evidence>
<organism evidence="8 9">
    <name type="scientific">Aspergillus uvarum CBS 121591</name>
    <dbReference type="NCBI Taxonomy" id="1448315"/>
    <lineage>
        <taxon>Eukaryota</taxon>
        <taxon>Fungi</taxon>
        <taxon>Dikarya</taxon>
        <taxon>Ascomycota</taxon>
        <taxon>Pezizomycotina</taxon>
        <taxon>Eurotiomycetes</taxon>
        <taxon>Eurotiomycetidae</taxon>
        <taxon>Eurotiales</taxon>
        <taxon>Aspergillaceae</taxon>
        <taxon>Aspergillus</taxon>
        <taxon>Aspergillus subgen. Circumdati</taxon>
    </lineage>
</organism>
<evidence type="ECO:0000256" key="3">
    <source>
        <dbReference type="ARBA" id="ARBA00022741"/>
    </source>
</evidence>
<evidence type="ECO:0000313" key="9">
    <source>
        <dbReference type="Proteomes" id="UP000248340"/>
    </source>
</evidence>
<feature type="compositionally biased region" description="Polar residues" evidence="6">
    <location>
        <begin position="816"/>
        <end position="826"/>
    </location>
</feature>
<dbReference type="GeneID" id="37141066"/>
<dbReference type="GO" id="GO:0032807">
    <property type="term" value="C:DNA ligase IV complex"/>
    <property type="evidence" value="ECO:0007669"/>
    <property type="project" value="TreeGrafter"/>
</dbReference>
<gene>
    <name evidence="8" type="ORF">BO82DRAFT_387667</name>
</gene>
<evidence type="ECO:0000256" key="4">
    <source>
        <dbReference type="ARBA" id="ARBA00022840"/>
    </source>
</evidence>
<dbReference type="VEuPathDB" id="FungiDB:BO82DRAFT_387667"/>
<comment type="similarity">
    <text evidence="1">Belongs to the ATP-dependent DNA ligase family.</text>
</comment>
<evidence type="ECO:0000259" key="7">
    <source>
        <dbReference type="PROSITE" id="PS50160"/>
    </source>
</evidence>
<dbReference type="InterPro" id="IPR012310">
    <property type="entry name" value="DNA_ligase_ATP-dep_cent"/>
</dbReference>